<protein>
    <submittedName>
        <fullName evidence="2">Uncharacterized protein</fullName>
    </submittedName>
</protein>
<keyword evidence="1" id="KW-0472">Membrane</keyword>
<name>A0A1M5NMK6_9BRAD</name>
<proteinExistence type="predicted"/>
<dbReference type="AlphaFoldDB" id="A0A1M5NMK6"/>
<evidence type="ECO:0000256" key="1">
    <source>
        <dbReference type="SAM" id="Phobius"/>
    </source>
</evidence>
<gene>
    <name evidence="2" type="ORF">SAMN05443248_3054</name>
</gene>
<reference evidence="2 3" key="1">
    <citation type="submission" date="2016-11" db="EMBL/GenBank/DDBJ databases">
        <authorList>
            <person name="Jaros S."/>
            <person name="Januszkiewicz K."/>
            <person name="Wedrychowicz H."/>
        </authorList>
    </citation>
    <scope>NUCLEOTIDE SEQUENCE [LARGE SCALE GENOMIC DNA]</scope>
    <source>
        <strain evidence="2 3">GAS138</strain>
    </source>
</reference>
<evidence type="ECO:0000313" key="2">
    <source>
        <dbReference type="EMBL" id="SHG90796.1"/>
    </source>
</evidence>
<keyword evidence="1" id="KW-0812">Transmembrane</keyword>
<feature type="transmembrane region" description="Helical" evidence="1">
    <location>
        <begin position="41"/>
        <end position="61"/>
    </location>
</feature>
<evidence type="ECO:0000313" key="3">
    <source>
        <dbReference type="Proteomes" id="UP000189796"/>
    </source>
</evidence>
<dbReference type="RefSeq" id="WP_079601999.1">
    <property type="nucleotide sequence ID" value="NZ_LT670817.1"/>
</dbReference>
<sequence length="62" mass="6845">MMFFCSLMALVVSILMLCLLCDDLATRKANPSRSDYVVDAFMLVGFLCTIVLAFHGIIAALR</sequence>
<dbReference type="EMBL" id="LT670817">
    <property type="protein sequence ID" value="SHG90796.1"/>
    <property type="molecule type" value="Genomic_DNA"/>
</dbReference>
<accession>A0A1M5NMK6</accession>
<organism evidence="2 3">
    <name type="scientific">Bradyrhizobium erythrophlei</name>
    <dbReference type="NCBI Taxonomy" id="1437360"/>
    <lineage>
        <taxon>Bacteria</taxon>
        <taxon>Pseudomonadati</taxon>
        <taxon>Pseudomonadota</taxon>
        <taxon>Alphaproteobacteria</taxon>
        <taxon>Hyphomicrobiales</taxon>
        <taxon>Nitrobacteraceae</taxon>
        <taxon>Bradyrhizobium</taxon>
    </lineage>
</organism>
<keyword evidence="1" id="KW-1133">Transmembrane helix</keyword>
<dbReference type="Proteomes" id="UP000189796">
    <property type="component" value="Chromosome I"/>
</dbReference>